<dbReference type="Proteomes" id="UP000092967">
    <property type="component" value="Chromosome"/>
</dbReference>
<evidence type="ECO:0000256" key="1">
    <source>
        <dbReference type="ARBA" id="ARBA00022729"/>
    </source>
</evidence>
<evidence type="ECO:0008006" key="5">
    <source>
        <dbReference type="Google" id="ProtNLM"/>
    </source>
</evidence>
<feature type="signal peptide" evidence="2">
    <location>
        <begin position="1"/>
        <end position="19"/>
    </location>
</feature>
<organism evidence="3 4">
    <name type="scientific">Wenyingzhuangia fucanilytica</name>
    <dbReference type="NCBI Taxonomy" id="1790137"/>
    <lineage>
        <taxon>Bacteria</taxon>
        <taxon>Pseudomonadati</taxon>
        <taxon>Bacteroidota</taxon>
        <taxon>Flavobacteriia</taxon>
        <taxon>Flavobacteriales</taxon>
        <taxon>Flavobacteriaceae</taxon>
        <taxon>Wenyingzhuangia</taxon>
    </lineage>
</organism>
<dbReference type="GO" id="GO:0005975">
    <property type="term" value="P:carbohydrate metabolic process"/>
    <property type="evidence" value="ECO:0007669"/>
    <property type="project" value="UniProtKB-ARBA"/>
</dbReference>
<protein>
    <recommendedName>
        <fullName evidence="5">Secretion system C-terminal sorting domain-containing protein</fullName>
    </recommendedName>
</protein>
<dbReference type="InterPro" id="IPR026444">
    <property type="entry name" value="Secre_tail"/>
</dbReference>
<keyword evidence="1 2" id="KW-0732">Signal</keyword>
<sequence>MKSLFILVLSIVLSVAVKAQDKGPGGIGTTDGSDIYLWVKTDGLSAGALANWTDNSGNSNSLSQAAGTDQPTIVTNTWNGFPVAQFDGANDHIFVSIAGLTSTANYSVIAAWEQTDATPGNYGALFSSETASPSTSGSFQIAFNNDGDTSGLPDSFQVGGVGTFDIDTEGNSYATIMQKHMLYFGRSGDGASGGVAEFIESYINEANYVSKFTGNTNATYFDEFKIGANRGNGSKIQMNLSEFVIYKNALTDVERIILANYLATKYDFSLSANTVYEGGASGYDFDVAGVGQDDNGDQHLSAQGTGIVAVTLAGGGSLNNDEYLMWGHNGVDVTTASTVSYSPASGSTTTIDNQLDRIWYMSENDASGVSVDLGTGSVLLDMATLSHDISNDSRIRLLVDDDGVFGTGTTGYTGTITSGIATFTGVDFNDGYVFTFGSTNSGQPIGVIAGNGIGGYSGPGGIGNNNGSDMYLWLRADLETSISTETGVSQWNDQSGNNNNVVQATSADQPSYQTSVINGLPVVRFDGESASHELTADIADITDESYTIIYIWDFTKSTTAIAQESIFSSSNSSSTTDSFQHGFAGTSPTNLRWQTTSHQMVQEADFSSGTIGIDTPNVIIYTREANETSTSYSNNTQTLSKTLTGSENSVFTHFKLGENRGGGKNIDADLAEMIILNNSINDVERTIISNYLSAKYNTSLTANDIYDGDDDGYDYDVAGIGNDGTYTHLDSQGTGIVRINNASGLGNDEYLFWGANVNNTSLHTFSRVETGDTDFSRLDTHWKVSESDASGGSVNVGQFDISFDLSKIDFGELDVDNCLDLKLVVDQDDADAIFNTVSRTIDLTIDNGFAFASLSSGSDITDNDIFTLQYQDAIVRESDTWNNTIGGDVAPDNSDACYKLVIKENQEVTLTSDINVLKIEVESGAVLTVNSGLEINIEGGVVLNGTGQLKLLGTSQLIQHHTGETLNTGTNFYNTITPPTKNQFVFSYFGSPVDEGSGEYTVGGVLKDGRINALSATTTGDDITFISNDSDGYQSGSETAISENWIYSYEDGETGADFVLKQSTGSFDVGLGFSMKYPGTSSQPLIYNGRPNSGSYTIPIERDVYTMISNPYPSAIDADVFISDNDSAITGTLYFLEQQATISSHYQSDYELGYSTWSTGIGTAASVAVSGTAGLGVGTYTAPDQYIAVGQGFLVAGDHNGGNIVFDNNQRVFKELGEDGSGVDGSVFFKQSKAKTITPKIPTVHIGFEFQLSDDVMFHRNLGVSFKKGNNLTNNDQGYDSYIYDQKPSDAYFGVQTVNNYEDESVEYKDEKFVTVGVEEFNENIEIPIFIGLDQDRTVYFRVDEYNGIDNTIYLTDVEAGTQEVLTGGVVSKQLSLGEYSNRFYVTFKEDQSLKNDHIISEDFSITKTEGNLVVLSSVYKINKLSLFSITGSLVQEVNQSTINISRFSNGLYILKIDTNDGVSTIKVVL</sequence>
<dbReference type="InterPro" id="IPR013320">
    <property type="entry name" value="ConA-like_dom_sf"/>
</dbReference>
<evidence type="ECO:0000313" key="3">
    <source>
        <dbReference type="EMBL" id="ANW96953.1"/>
    </source>
</evidence>
<keyword evidence="4" id="KW-1185">Reference proteome</keyword>
<dbReference type="RefSeq" id="WP_068827637.1">
    <property type="nucleotide sequence ID" value="NZ_CP014224.1"/>
</dbReference>
<dbReference type="SUPFAM" id="SSF49899">
    <property type="entry name" value="Concanavalin A-like lectins/glucanases"/>
    <property type="match status" value="1"/>
</dbReference>
<accession>A0A1B1Y845</accession>
<evidence type="ECO:0000313" key="4">
    <source>
        <dbReference type="Proteomes" id="UP000092967"/>
    </source>
</evidence>
<gene>
    <name evidence="3" type="ORF">AXE80_11990</name>
</gene>
<proteinExistence type="predicted"/>
<reference evidence="3 4" key="1">
    <citation type="submission" date="2016-02" db="EMBL/GenBank/DDBJ databases">
        <authorList>
            <person name="Wen L."/>
            <person name="He K."/>
            <person name="Yang H."/>
        </authorList>
    </citation>
    <scope>NUCLEOTIDE SEQUENCE [LARGE SCALE GENOMIC DNA]</scope>
    <source>
        <strain evidence="3 4">CZ1127</strain>
    </source>
</reference>
<dbReference type="STRING" id="1790137.AXE80_11990"/>
<dbReference type="GO" id="GO:0004553">
    <property type="term" value="F:hydrolase activity, hydrolyzing O-glycosyl compounds"/>
    <property type="evidence" value="ECO:0007669"/>
    <property type="project" value="UniProtKB-ARBA"/>
</dbReference>
<dbReference type="KEGG" id="wfu:AXE80_11990"/>
<feature type="chain" id="PRO_5008532593" description="Secretion system C-terminal sorting domain-containing protein" evidence="2">
    <location>
        <begin position="20"/>
        <end position="1470"/>
    </location>
</feature>
<dbReference type="EMBL" id="CP014224">
    <property type="protein sequence ID" value="ANW96953.1"/>
    <property type="molecule type" value="Genomic_DNA"/>
</dbReference>
<evidence type="ECO:0000256" key="2">
    <source>
        <dbReference type="SAM" id="SignalP"/>
    </source>
</evidence>
<dbReference type="NCBIfam" id="TIGR04183">
    <property type="entry name" value="Por_Secre_tail"/>
    <property type="match status" value="1"/>
</dbReference>
<name>A0A1B1Y845_9FLAO</name>